<reference evidence="1" key="1">
    <citation type="submission" date="2021-03" db="EMBL/GenBank/DDBJ databases">
        <title>Draft genome sequence of rust myrtle Austropuccinia psidii MF-1, a brazilian biotype.</title>
        <authorList>
            <person name="Quecine M.C."/>
            <person name="Pachon D.M.R."/>
            <person name="Bonatelli M.L."/>
            <person name="Correr F.H."/>
            <person name="Franceschini L.M."/>
            <person name="Leite T.F."/>
            <person name="Margarido G.R.A."/>
            <person name="Almeida C.A."/>
            <person name="Ferrarezi J.A."/>
            <person name="Labate C.A."/>
        </authorList>
    </citation>
    <scope>NUCLEOTIDE SEQUENCE</scope>
    <source>
        <strain evidence="1">MF-1</strain>
    </source>
</reference>
<name>A0A9Q3JJD9_9BASI</name>
<accession>A0A9Q3JJD9</accession>
<dbReference type="EMBL" id="AVOT02073270">
    <property type="protein sequence ID" value="MBW0562832.1"/>
    <property type="molecule type" value="Genomic_DNA"/>
</dbReference>
<comment type="caution">
    <text evidence="1">The sequence shown here is derived from an EMBL/GenBank/DDBJ whole genome shotgun (WGS) entry which is preliminary data.</text>
</comment>
<evidence type="ECO:0000313" key="2">
    <source>
        <dbReference type="Proteomes" id="UP000765509"/>
    </source>
</evidence>
<sequence length="190" mass="21810">MIVGSTHILKNKVRWLGVTITLTLRPGPHLRTIKAKINSTINQLNRIIHSTFGLCKKEACMLIKAVVTTRIVLGIMIWYTNNNKKTIEKQPSNWLCTGMMKPTPTPFLKLFGGIRDPTKQHIKLTHNYLHSKMTAPIDDVYRTLVWRERTANPHLHPSPLNNLLGKHTFLQKHSTRAKTLWPFPIPPWSS</sequence>
<protein>
    <submittedName>
        <fullName evidence="1">Uncharacterized protein</fullName>
    </submittedName>
</protein>
<organism evidence="1 2">
    <name type="scientific">Austropuccinia psidii MF-1</name>
    <dbReference type="NCBI Taxonomy" id="1389203"/>
    <lineage>
        <taxon>Eukaryota</taxon>
        <taxon>Fungi</taxon>
        <taxon>Dikarya</taxon>
        <taxon>Basidiomycota</taxon>
        <taxon>Pucciniomycotina</taxon>
        <taxon>Pucciniomycetes</taxon>
        <taxon>Pucciniales</taxon>
        <taxon>Sphaerophragmiaceae</taxon>
        <taxon>Austropuccinia</taxon>
    </lineage>
</organism>
<gene>
    <name evidence="1" type="ORF">O181_102547</name>
</gene>
<evidence type="ECO:0000313" key="1">
    <source>
        <dbReference type="EMBL" id="MBW0562832.1"/>
    </source>
</evidence>
<proteinExistence type="predicted"/>
<keyword evidence="2" id="KW-1185">Reference proteome</keyword>
<dbReference type="Proteomes" id="UP000765509">
    <property type="component" value="Unassembled WGS sequence"/>
</dbReference>
<dbReference type="AlphaFoldDB" id="A0A9Q3JJD9"/>
<dbReference type="OrthoDB" id="3261222at2759"/>